<comment type="caution">
    <text evidence="1">The sequence shown here is derived from an EMBL/GenBank/DDBJ whole genome shotgun (WGS) entry which is preliminary data.</text>
</comment>
<dbReference type="EMBL" id="JBHLVZ010000010">
    <property type="protein sequence ID" value="MFC0385585.1"/>
    <property type="molecule type" value="Genomic_DNA"/>
</dbReference>
<evidence type="ECO:0000313" key="2">
    <source>
        <dbReference type="Proteomes" id="UP001589789"/>
    </source>
</evidence>
<organism evidence="1 2">
    <name type="scientific">Muricoccus vinaceus</name>
    <dbReference type="NCBI Taxonomy" id="424704"/>
    <lineage>
        <taxon>Bacteria</taxon>
        <taxon>Pseudomonadati</taxon>
        <taxon>Pseudomonadota</taxon>
        <taxon>Alphaproteobacteria</taxon>
        <taxon>Acetobacterales</taxon>
        <taxon>Roseomonadaceae</taxon>
        <taxon>Muricoccus</taxon>
    </lineage>
</organism>
<gene>
    <name evidence="1" type="ORF">ACFFIC_08455</name>
</gene>
<dbReference type="InterPro" id="IPR008183">
    <property type="entry name" value="Aldose_1/G6P_1-epimerase"/>
</dbReference>
<protein>
    <submittedName>
        <fullName evidence="1">Aldose epimerase</fullName>
    </submittedName>
</protein>
<keyword evidence="2" id="KW-1185">Reference proteome</keyword>
<sequence length="279" mass="29770">MIEIAGGDWRAALLPARGGALAALSHAGHDVLAPLPTGADPNDHWAGAFLMLPWTNRLDQGRLPHPGGIARFPCNRVAERTALHGLSREHPWQVESAERHRAVLSQRIDIAPFRYAARMEVTLARGFSLALTVTNEGVDGMPFGTGWHPFFMRPPGTRLSFRATGAMERDARNLPVAVLPSNGIDGGEDAFAGADTHFTGWDGTARLELGARCFVLRGEGAWSRNLQVFAPRGAGVICAEPVSHVPDVANRPGFAPLGDVRRLVRGAAIAGGVVLLPLA</sequence>
<dbReference type="Proteomes" id="UP001589789">
    <property type="component" value="Unassembled WGS sequence"/>
</dbReference>
<proteinExistence type="predicted"/>
<dbReference type="Gene3D" id="2.70.98.10">
    <property type="match status" value="1"/>
</dbReference>
<dbReference type="SUPFAM" id="SSF74650">
    <property type="entry name" value="Galactose mutarotase-like"/>
    <property type="match status" value="1"/>
</dbReference>
<dbReference type="InterPro" id="IPR011013">
    <property type="entry name" value="Gal_mutarotase_sf_dom"/>
</dbReference>
<dbReference type="RefSeq" id="WP_377049734.1">
    <property type="nucleotide sequence ID" value="NZ_JBHLVZ010000010.1"/>
</dbReference>
<accession>A0ABV6IS82</accession>
<reference evidence="1 2" key="1">
    <citation type="submission" date="2024-09" db="EMBL/GenBank/DDBJ databases">
        <authorList>
            <person name="Sun Q."/>
            <person name="Mori K."/>
        </authorList>
    </citation>
    <scope>NUCLEOTIDE SEQUENCE [LARGE SCALE GENOMIC DNA]</scope>
    <source>
        <strain evidence="1 2">CCM 7468</strain>
    </source>
</reference>
<dbReference type="Pfam" id="PF01263">
    <property type="entry name" value="Aldose_epim"/>
    <property type="match status" value="1"/>
</dbReference>
<dbReference type="InterPro" id="IPR014718">
    <property type="entry name" value="GH-type_carb-bd"/>
</dbReference>
<name>A0ABV6IS82_9PROT</name>
<evidence type="ECO:0000313" key="1">
    <source>
        <dbReference type="EMBL" id="MFC0385585.1"/>
    </source>
</evidence>